<dbReference type="Proteomes" id="UP000719412">
    <property type="component" value="Unassembled WGS sequence"/>
</dbReference>
<organism evidence="3 4">
    <name type="scientific">Tenebrio molitor</name>
    <name type="common">Yellow mealworm beetle</name>
    <dbReference type="NCBI Taxonomy" id="7067"/>
    <lineage>
        <taxon>Eukaryota</taxon>
        <taxon>Metazoa</taxon>
        <taxon>Ecdysozoa</taxon>
        <taxon>Arthropoda</taxon>
        <taxon>Hexapoda</taxon>
        <taxon>Insecta</taxon>
        <taxon>Pterygota</taxon>
        <taxon>Neoptera</taxon>
        <taxon>Endopterygota</taxon>
        <taxon>Coleoptera</taxon>
        <taxon>Polyphaga</taxon>
        <taxon>Cucujiformia</taxon>
        <taxon>Tenebrionidae</taxon>
        <taxon>Tenebrio</taxon>
    </lineage>
</organism>
<dbReference type="EMBL" id="JABDTM020009520">
    <property type="protein sequence ID" value="KAH0821038.1"/>
    <property type="molecule type" value="Genomic_DNA"/>
</dbReference>
<dbReference type="Pfam" id="PF00078">
    <property type="entry name" value="RVT_1"/>
    <property type="match status" value="1"/>
</dbReference>
<dbReference type="Gene3D" id="3.60.10.10">
    <property type="entry name" value="Endonuclease/exonuclease/phosphatase"/>
    <property type="match status" value="1"/>
</dbReference>
<sequence length="788" mass="91744">MKNKTTFSSLTEDNDESKEKDQQNNVKDVPKPPPITIYKVGVIQHIHDLLKPITNNKYTVKTTGYETIKVQVFDAEHFKTLIKELDKRNTQYHTYRPKSEKTFRFVLRGLHHGTDTEAIKISLAEQGHEAVNIHNIKHRTTKKPLPMFFIDITSKENNKQVYNLDKLGNSIIKCEPPYTKRIVPQCTRCQAYGHTKTYCRKTFRCVKCAGQHETKECTRKTRDEKVKCVYCGGDHPANYRGCQVHKQLQQKLYDALREKRNLQQQVQLTSVKDVPPGMSYAQTVNNNKTQNNQAIPMINQPRIPKYKVYHTRHPSDKVHGGTAIIVRDSIKHHEREKFTKDYLQATSVTIEEERGPITMSAIYCTPKHLNKKEHFEGFFKTLGNKFFAGGDYNAKHPTWGSRLITPKGREVFKAMKANNLQHLSTGEPTYWPTDRNKIPDVIDFCITKGIDTKKWLSTQEENEITDFLDVPFQMELPHCNFKTKEIKQVIMKEINIKKAPGFDLISGKVLQELSEKCYELITFIFNAILRTNYFPSIWKVTQIIMILKPGKKPEHVSSYRPISLLPILSKVLEKLYVMKLNIIIAETKIIPNHQFDFRNEHGTIEQVHRLVNQINKDLNAKRYCSAAFLDTSQALDKINDCQLPQVEDAKYLSMHLDRRLTWKKHIFSKRKQLGLKLSHMYWLIGRKSKLSLDNKLWGTACVSNINILQRFQNKVLRAIVDAPYYVSNEVNQHDIPLEFIKEAIHRYSVKYSERVHPNVLANQLNVREVNEVRRLKRLEPSYLIAEPR</sequence>
<evidence type="ECO:0000313" key="3">
    <source>
        <dbReference type="EMBL" id="KAH0821038.1"/>
    </source>
</evidence>
<protein>
    <recommendedName>
        <fullName evidence="2">Pre-C2HC domain-containing protein</fullName>
    </recommendedName>
</protein>
<evidence type="ECO:0000313" key="4">
    <source>
        <dbReference type="Proteomes" id="UP000719412"/>
    </source>
</evidence>
<evidence type="ECO:0000259" key="2">
    <source>
        <dbReference type="SMART" id="SM00596"/>
    </source>
</evidence>
<comment type="caution">
    <text evidence="3">The sequence shown here is derived from an EMBL/GenBank/DDBJ whole genome shotgun (WGS) entry which is preliminary data.</text>
</comment>
<reference evidence="3" key="2">
    <citation type="submission" date="2021-08" db="EMBL/GenBank/DDBJ databases">
        <authorList>
            <person name="Eriksson T."/>
        </authorList>
    </citation>
    <scope>NUCLEOTIDE SEQUENCE</scope>
    <source>
        <strain evidence="3">Stoneville</strain>
        <tissue evidence="3">Whole head</tissue>
    </source>
</reference>
<dbReference type="PANTHER" id="PTHR33273">
    <property type="entry name" value="DOMAIN-CONTAINING PROTEIN, PUTATIVE-RELATED"/>
    <property type="match status" value="1"/>
</dbReference>
<name>A0A8J6HVQ9_TENMO</name>
<dbReference type="GO" id="GO:0071897">
    <property type="term" value="P:DNA biosynthetic process"/>
    <property type="evidence" value="ECO:0007669"/>
    <property type="project" value="UniProtKB-ARBA"/>
</dbReference>
<dbReference type="Pfam" id="PF07530">
    <property type="entry name" value="PRE_C2HC"/>
    <property type="match status" value="1"/>
</dbReference>
<dbReference type="InterPro" id="IPR006579">
    <property type="entry name" value="Pre_C2HC_dom"/>
</dbReference>
<accession>A0A8J6HVQ9</accession>
<feature type="domain" description="Pre-C2HC" evidence="2">
    <location>
        <begin position="116"/>
        <end position="185"/>
    </location>
</feature>
<dbReference type="AlphaFoldDB" id="A0A8J6HVQ9"/>
<reference evidence="3" key="1">
    <citation type="journal article" date="2020" name="J Insects Food Feed">
        <title>The yellow mealworm (Tenebrio molitor) genome: a resource for the emerging insects as food and feed industry.</title>
        <authorList>
            <person name="Eriksson T."/>
            <person name="Andere A."/>
            <person name="Kelstrup H."/>
            <person name="Emery V."/>
            <person name="Picard C."/>
        </authorList>
    </citation>
    <scope>NUCLEOTIDE SEQUENCE</scope>
    <source>
        <strain evidence="3">Stoneville</strain>
        <tissue evidence="3">Whole head</tissue>
    </source>
</reference>
<dbReference type="Pfam" id="PF14529">
    <property type="entry name" value="Exo_endo_phos_2"/>
    <property type="match status" value="1"/>
</dbReference>
<feature type="region of interest" description="Disordered" evidence="1">
    <location>
        <begin position="1"/>
        <end position="32"/>
    </location>
</feature>
<proteinExistence type="predicted"/>
<dbReference type="InterPro" id="IPR036691">
    <property type="entry name" value="Endo/exonu/phosph_ase_sf"/>
</dbReference>
<feature type="compositionally biased region" description="Polar residues" evidence="1">
    <location>
        <begin position="1"/>
        <end position="11"/>
    </location>
</feature>
<gene>
    <name evidence="3" type="ORF">GEV33_001752</name>
</gene>
<dbReference type="PANTHER" id="PTHR33273:SF2">
    <property type="entry name" value="ENDONUCLEASE_EXONUCLEASE_PHOSPHATASE DOMAIN-CONTAINING PROTEIN"/>
    <property type="match status" value="1"/>
</dbReference>
<dbReference type="InterPro" id="IPR005135">
    <property type="entry name" value="Endo/exonuclease/phosphatase"/>
</dbReference>
<dbReference type="SMART" id="SM00596">
    <property type="entry name" value="PRE_C2HC"/>
    <property type="match status" value="1"/>
</dbReference>
<evidence type="ECO:0000256" key="1">
    <source>
        <dbReference type="SAM" id="MobiDB-lite"/>
    </source>
</evidence>
<dbReference type="InterPro" id="IPR000477">
    <property type="entry name" value="RT_dom"/>
</dbReference>
<dbReference type="SUPFAM" id="SSF56672">
    <property type="entry name" value="DNA/RNA polymerases"/>
    <property type="match status" value="1"/>
</dbReference>
<dbReference type="InterPro" id="IPR043502">
    <property type="entry name" value="DNA/RNA_pol_sf"/>
</dbReference>
<dbReference type="SUPFAM" id="SSF56219">
    <property type="entry name" value="DNase I-like"/>
    <property type="match status" value="1"/>
</dbReference>
<keyword evidence="4" id="KW-1185">Reference proteome</keyword>
<dbReference type="GO" id="GO:0003824">
    <property type="term" value="F:catalytic activity"/>
    <property type="evidence" value="ECO:0007669"/>
    <property type="project" value="InterPro"/>
</dbReference>